<evidence type="ECO:0000259" key="2">
    <source>
        <dbReference type="Pfam" id="PF02602"/>
    </source>
</evidence>
<dbReference type="CDD" id="cd06578">
    <property type="entry name" value="HemD"/>
    <property type="match status" value="1"/>
</dbReference>
<feature type="domain" description="Tetrapyrrole biosynthesis uroporphyrinogen III synthase" evidence="2">
    <location>
        <begin position="17"/>
        <end position="246"/>
    </location>
</feature>
<keyword evidence="3" id="KW-0489">Methyltransferase</keyword>
<evidence type="ECO:0000313" key="4">
    <source>
        <dbReference type="Proteomes" id="UP000242915"/>
    </source>
</evidence>
<dbReference type="Pfam" id="PF04375">
    <property type="entry name" value="HemX"/>
    <property type="match status" value="1"/>
</dbReference>
<sequence>MSQWRLLLTRPQDECVALAAALAEQGIHSDSLPLLNIVELDETAEQRETLSQLERYCAVIVVSKPAARIVQQRLERYQIEVSPTQPWFSVGAATGEILAGYAADAHWPGAGDDSEALLGLPRLKQALDADAAPRVLIIRGEEGREFLADSLRSQGVVVDYLGLYRRELPQYPAGTLHTTVRSNQLNAVVVSSGQGFKHLLQMAGDQWPALSKLTLFVPSLRVAEQARAAGAESVVNCRGANAAALLAALQAESAPPSETKDGYVSEATSPKEQPVQDAPKPVTKTPAPEQSSNGNGLAIIALLLGAAGVAIGGWGVWQLRMLQAGEQQQVAQLEQTQAQAAVLSRQAKSLDDRLQSLPPPDELDERRRLVLQLQGDQQLLNKRLETVLGASRQEWRLAEAEHLLRLASLRLSALQDINSATALVRTADEIVRDQDDPAAYAVREQLAQSLEALLTTPNPDRTGLFLQLGALRDQGMQLNALNPSFKDDGGALGQLAEENYGEGWWASLLETAGQYVRLDFHADQNIRPLLAGQSLTQVRLALSLALEQAQWAALHGQTAVYKQALTQAADVLDGNFNKDNPSSRALRARVGELIDQSIEVKAPDLTNSINAMQAYIEKKQSARERLKNVPVADKPAAEEATQ</sequence>
<dbReference type="Proteomes" id="UP000242915">
    <property type="component" value="Unassembled WGS sequence"/>
</dbReference>
<dbReference type="InterPro" id="IPR036108">
    <property type="entry name" value="4pyrrol_syn_uPrphyn_synt_sf"/>
</dbReference>
<evidence type="ECO:0000313" key="3">
    <source>
        <dbReference type="EMBL" id="SNS62296.1"/>
    </source>
</evidence>
<dbReference type="Pfam" id="PF02602">
    <property type="entry name" value="HEM4"/>
    <property type="match status" value="1"/>
</dbReference>
<dbReference type="InterPro" id="IPR007470">
    <property type="entry name" value="HemX"/>
</dbReference>
<gene>
    <name evidence="3" type="ORF">SAMN05216255_2849</name>
</gene>
<proteinExistence type="predicted"/>
<dbReference type="AlphaFoldDB" id="A0A239FYP9"/>
<organism evidence="3 4">
    <name type="scientific">Pseudomonas segetis</name>
    <dbReference type="NCBI Taxonomy" id="298908"/>
    <lineage>
        <taxon>Bacteria</taxon>
        <taxon>Pseudomonadati</taxon>
        <taxon>Pseudomonadota</taxon>
        <taxon>Gammaproteobacteria</taxon>
        <taxon>Pseudomonadales</taxon>
        <taxon>Pseudomonadaceae</taxon>
        <taxon>Pseudomonas</taxon>
    </lineage>
</organism>
<keyword evidence="3" id="KW-0808">Transferase</keyword>
<protein>
    <submittedName>
        <fullName evidence="3">Uroporphyrinogen III methyltransferase / synthase</fullName>
    </submittedName>
</protein>
<dbReference type="GO" id="GO:0033014">
    <property type="term" value="P:tetrapyrrole biosynthetic process"/>
    <property type="evidence" value="ECO:0007669"/>
    <property type="project" value="InterPro"/>
</dbReference>
<reference evidence="4" key="1">
    <citation type="submission" date="2017-06" db="EMBL/GenBank/DDBJ databases">
        <authorList>
            <person name="Varghese N."/>
            <person name="Submissions S."/>
        </authorList>
    </citation>
    <scope>NUCLEOTIDE SEQUENCE [LARGE SCALE GENOMIC DNA]</scope>
    <source>
        <strain evidence="4">CIP 108523</strain>
    </source>
</reference>
<dbReference type="GO" id="GO:0004852">
    <property type="term" value="F:uroporphyrinogen-III synthase activity"/>
    <property type="evidence" value="ECO:0007669"/>
    <property type="project" value="InterPro"/>
</dbReference>
<dbReference type="EMBL" id="FZOG01000003">
    <property type="protein sequence ID" value="SNS62296.1"/>
    <property type="molecule type" value="Genomic_DNA"/>
</dbReference>
<name>A0A239FYP9_9PSED</name>
<dbReference type="InterPro" id="IPR003754">
    <property type="entry name" value="4pyrrol_synth_uPrphyn_synth"/>
</dbReference>
<evidence type="ECO:0000256" key="1">
    <source>
        <dbReference type="SAM" id="MobiDB-lite"/>
    </source>
</evidence>
<dbReference type="PANTHER" id="PTHR38043:SF1">
    <property type="entry name" value="PROTEIN HEMX"/>
    <property type="match status" value="1"/>
</dbReference>
<accession>A0A239FYP9</accession>
<dbReference type="Gene3D" id="3.40.50.10090">
    <property type="match status" value="2"/>
</dbReference>
<dbReference type="GO" id="GO:0008168">
    <property type="term" value="F:methyltransferase activity"/>
    <property type="evidence" value="ECO:0007669"/>
    <property type="project" value="UniProtKB-KW"/>
</dbReference>
<keyword evidence="4" id="KW-1185">Reference proteome</keyword>
<dbReference type="SUPFAM" id="SSF69618">
    <property type="entry name" value="HemD-like"/>
    <property type="match status" value="1"/>
</dbReference>
<dbReference type="PANTHER" id="PTHR38043">
    <property type="entry name" value="PROTEIN HEMX"/>
    <property type="match status" value="1"/>
</dbReference>
<dbReference type="GO" id="GO:0032259">
    <property type="term" value="P:methylation"/>
    <property type="evidence" value="ECO:0007669"/>
    <property type="project" value="UniProtKB-KW"/>
</dbReference>
<feature type="region of interest" description="Disordered" evidence="1">
    <location>
        <begin position="251"/>
        <end position="292"/>
    </location>
</feature>